<gene>
    <name evidence="2" type="ORF">NTEN_LOCUS16068</name>
</gene>
<organism evidence="2 3">
    <name type="scientific">Nesidiocoris tenuis</name>
    <dbReference type="NCBI Taxonomy" id="355587"/>
    <lineage>
        <taxon>Eukaryota</taxon>
        <taxon>Metazoa</taxon>
        <taxon>Ecdysozoa</taxon>
        <taxon>Arthropoda</taxon>
        <taxon>Hexapoda</taxon>
        <taxon>Insecta</taxon>
        <taxon>Pterygota</taxon>
        <taxon>Neoptera</taxon>
        <taxon>Paraneoptera</taxon>
        <taxon>Hemiptera</taxon>
        <taxon>Heteroptera</taxon>
        <taxon>Panheteroptera</taxon>
        <taxon>Cimicomorpha</taxon>
        <taxon>Miridae</taxon>
        <taxon>Dicyphina</taxon>
        <taxon>Nesidiocoris</taxon>
    </lineage>
</organism>
<evidence type="ECO:0000256" key="1">
    <source>
        <dbReference type="SAM" id="MobiDB-lite"/>
    </source>
</evidence>
<sequence>MLVIFHNRVHSTSFSGQSNFKKYKALGIKVHPKRPLRDPHFFPDTKEVRGRDFRYLITIFLGGARIQDVGRHCLVGPSYRQGPNGSVSPCHNSKIHFPPRELEGTLRSRHPRGHSRASGPDTVILRDEPRYHPTSYNNYRPSGRAAGCGCAGAADLPEEFRSPFHLSRFYSLVSQYRQTGLITWSLDQTAKKRYGFVFLRKSRCNIRFFVLSCFFFGTR</sequence>
<dbReference type="Proteomes" id="UP000479000">
    <property type="component" value="Unassembled WGS sequence"/>
</dbReference>
<accession>A0A6H5H5U0</accession>
<protein>
    <submittedName>
        <fullName evidence="2">Uncharacterized protein</fullName>
    </submittedName>
</protein>
<dbReference type="EMBL" id="CADCXU010023695">
    <property type="protein sequence ID" value="CAB0011075.1"/>
    <property type="molecule type" value="Genomic_DNA"/>
</dbReference>
<keyword evidence="3" id="KW-1185">Reference proteome</keyword>
<proteinExistence type="predicted"/>
<dbReference type="AlphaFoldDB" id="A0A6H5H5U0"/>
<evidence type="ECO:0000313" key="2">
    <source>
        <dbReference type="EMBL" id="CAB0011075.1"/>
    </source>
</evidence>
<name>A0A6H5H5U0_9HEMI</name>
<feature type="region of interest" description="Disordered" evidence="1">
    <location>
        <begin position="104"/>
        <end position="124"/>
    </location>
</feature>
<feature type="non-terminal residue" evidence="2">
    <location>
        <position position="219"/>
    </location>
</feature>
<evidence type="ECO:0000313" key="3">
    <source>
        <dbReference type="Proteomes" id="UP000479000"/>
    </source>
</evidence>
<reference evidence="2 3" key="1">
    <citation type="submission" date="2020-02" db="EMBL/GenBank/DDBJ databases">
        <authorList>
            <person name="Ferguson B K."/>
        </authorList>
    </citation>
    <scope>NUCLEOTIDE SEQUENCE [LARGE SCALE GENOMIC DNA]</scope>
</reference>